<sequence length="102" mass="11914">MTKKHDEVLLLILESHNDYFDTKEKTVENVKGCLKRANLSLHPYDLEYALKLSDVVRNATYSYFLEKNTYDATELIQEVNSREKNIVNNILKQLYSAAEEQT</sequence>
<dbReference type="AlphaFoldDB" id="A0A9P1UP53"/>
<organism evidence="2 3">
    <name type="scientific">Listeria monocytogenes</name>
    <dbReference type="NCBI Taxonomy" id="1639"/>
    <lineage>
        <taxon>Bacteria</taxon>
        <taxon>Bacillati</taxon>
        <taxon>Bacillota</taxon>
        <taxon>Bacilli</taxon>
        <taxon>Bacillales</taxon>
        <taxon>Listeriaceae</taxon>
        <taxon>Listeria</taxon>
    </lineage>
</organism>
<evidence type="ECO:0008006" key="5">
    <source>
        <dbReference type="Google" id="ProtNLM"/>
    </source>
</evidence>
<dbReference type="Proteomes" id="UP000413786">
    <property type="component" value="Unassembled WGS sequence"/>
</dbReference>
<reference evidence="2 3" key="1">
    <citation type="submission" date="2018-06" db="EMBL/GenBank/DDBJ databases">
        <authorList>
            <consortium name="GenomeTrakr: Next Generation Sequencing Network for Food Pathogen Tracability"/>
        </authorList>
    </citation>
    <scope>NUCLEOTIDE SEQUENCE [LARGE SCALE GENOMIC DNA]</scope>
    <source>
        <strain evidence="2 3">NYAG13B12507-5</strain>
    </source>
</reference>
<dbReference type="Proteomes" id="UP000371553">
    <property type="component" value="Unassembled WGS sequence"/>
</dbReference>
<evidence type="ECO:0000313" key="1">
    <source>
        <dbReference type="EMBL" id="EAC4482247.1"/>
    </source>
</evidence>
<evidence type="ECO:0000313" key="2">
    <source>
        <dbReference type="EMBL" id="EAD8146587.1"/>
    </source>
</evidence>
<protein>
    <recommendedName>
        <fullName evidence="5">Bacteriocin immunity protein</fullName>
    </recommendedName>
</protein>
<evidence type="ECO:0000313" key="4">
    <source>
        <dbReference type="Proteomes" id="UP000413786"/>
    </source>
</evidence>
<gene>
    <name evidence="2" type="ORF">CD20_10925</name>
    <name evidence="1" type="ORF">E0I39_05035</name>
</gene>
<comment type="caution">
    <text evidence="2">The sequence shown here is derived from an EMBL/GenBank/DDBJ whole genome shotgun (WGS) entry which is preliminary data.</text>
</comment>
<evidence type="ECO:0000313" key="3">
    <source>
        <dbReference type="Proteomes" id="UP000371553"/>
    </source>
</evidence>
<name>A0A9P1UP53_LISMN</name>
<dbReference type="EMBL" id="AAAPCR010000010">
    <property type="protein sequence ID" value="EAD8146587.1"/>
    <property type="molecule type" value="Genomic_DNA"/>
</dbReference>
<dbReference type="EMBL" id="AAAIJX010000003">
    <property type="protein sequence ID" value="EAC4482247.1"/>
    <property type="molecule type" value="Genomic_DNA"/>
</dbReference>
<proteinExistence type="predicted"/>
<reference evidence="1 4" key="2">
    <citation type="submission" date="2019-03" db="EMBL/GenBank/DDBJ databases">
        <authorList>
            <person name="Ashton P.M."/>
            <person name="Dallman T."/>
            <person name="Nair S."/>
            <person name="De Pinna E."/>
            <person name="Peters T."/>
            <person name="Grant K."/>
        </authorList>
    </citation>
    <scope>NUCLEOTIDE SEQUENCE [LARGE SCALE GENOMIC DNA]</scope>
    <source>
        <strain evidence="1 4">688377</strain>
    </source>
</reference>
<accession>A0A9P1UP53</accession>
<dbReference type="RefSeq" id="WP_085320385.1">
    <property type="nucleotide sequence ID" value="NZ_CP168913.1"/>
</dbReference>